<protein>
    <submittedName>
        <fullName evidence="2">Uncharacterized protein</fullName>
    </submittedName>
</protein>
<proteinExistence type="predicted"/>
<name>A0ABP8LT37_9BACT</name>
<evidence type="ECO:0000256" key="1">
    <source>
        <dbReference type="SAM" id="MobiDB-lite"/>
    </source>
</evidence>
<reference evidence="3" key="1">
    <citation type="journal article" date="2019" name="Int. J. Syst. Evol. Microbiol.">
        <title>The Global Catalogue of Microorganisms (GCM) 10K type strain sequencing project: providing services to taxonomists for standard genome sequencing and annotation.</title>
        <authorList>
            <consortium name="The Broad Institute Genomics Platform"/>
            <consortium name="The Broad Institute Genome Sequencing Center for Infectious Disease"/>
            <person name="Wu L."/>
            <person name="Ma J."/>
        </authorList>
    </citation>
    <scope>NUCLEOTIDE SEQUENCE [LARGE SCALE GENOMIC DNA]</scope>
    <source>
        <strain evidence="3">JCM 17926</strain>
    </source>
</reference>
<keyword evidence="3" id="KW-1185">Reference proteome</keyword>
<gene>
    <name evidence="2" type="ORF">GCM10023188_24180</name>
</gene>
<evidence type="ECO:0000313" key="2">
    <source>
        <dbReference type="EMBL" id="GAA4433911.1"/>
    </source>
</evidence>
<dbReference type="Proteomes" id="UP001500552">
    <property type="component" value="Unassembled WGS sequence"/>
</dbReference>
<dbReference type="RefSeq" id="WP_345159362.1">
    <property type="nucleotide sequence ID" value="NZ_BAABHC010000014.1"/>
</dbReference>
<sequence>MRRNRRDYNPGLISNTWNYNLRTVEDSLGFTKDFTNAVNQEMLDEERIQMEHKRRAEQGGEPLYPSCDLADKPKDI</sequence>
<accession>A0ABP8LT37</accession>
<comment type="caution">
    <text evidence="2">The sequence shown here is derived from an EMBL/GenBank/DDBJ whole genome shotgun (WGS) entry which is preliminary data.</text>
</comment>
<dbReference type="EMBL" id="BAABHC010000014">
    <property type="protein sequence ID" value="GAA4433911.1"/>
    <property type="molecule type" value="Genomic_DNA"/>
</dbReference>
<evidence type="ECO:0000313" key="3">
    <source>
        <dbReference type="Proteomes" id="UP001500552"/>
    </source>
</evidence>
<organism evidence="2 3">
    <name type="scientific">Pontibacter saemangeumensis</name>
    <dbReference type="NCBI Taxonomy" id="1084525"/>
    <lineage>
        <taxon>Bacteria</taxon>
        <taxon>Pseudomonadati</taxon>
        <taxon>Bacteroidota</taxon>
        <taxon>Cytophagia</taxon>
        <taxon>Cytophagales</taxon>
        <taxon>Hymenobacteraceae</taxon>
        <taxon>Pontibacter</taxon>
    </lineage>
</organism>
<feature type="region of interest" description="Disordered" evidence="1">
    <location>
        <begin position="51"/>
        <end position="76"/>
    </location>
</feature>